<proteinExistence type="predicted"/>
<evidence type="ECO:0000313" key="1">
    <source>
        <dbReference type="EMBL" id="KAL3527603.1"/>
    </source>
</evidence>
<keyword evidence="2" id="KW-1185">Reference proteome</keyword>
<organism evidence="1 2">
    <name type="scientific">Cinchona calisaya</name>
    <dbReference type="NCBI Taxonomy" id="153742"/>
    <lineage>
        <taxon>Eukaryota</taxon>
        <taxon>Viridiplantae</taxon>
        <taxon>Streptophyta</taxon>
        <taxon>Embryophyta</taxon>
        <taxon>Tracheophyta</taxon>
        <taxon>Spermatophyta</taxon>
        <taxon>Magnoliopsida</taxon>
        <taxon>eudicotyledons</taxon>
        <taxon>Gunneridae</taxon>
        <taxon>Pentapetalae</taxon>
        <taxon>asterids</taxon>
        <taxon>lamiids</taxon>
        <taxon>Gentianales</taxon>
        <taxon>Rubiaceae</taxon>
        <taxon>Cinchonoideae</taxon>
        <taxon>Cinchoneae</taxon>
        <taxon>Cinchona</taxon>
    </lineage>
</organism>
<dbReference type="PANTHER" id="PTHR33116">
    <property type="entry name" value="REVERSE TRANSCRIPTASE ZINC-BINDING DOMAIN-CONTAINING PROTEIN-RELATED-RELATED"/>
    <property type="match status" value="1"/>
</dbReference>
<dbReference type="Proteomes" id="UP001630127">
    <property type="component" value="Unassembled WGS sequence"/>
</dbReference>
<sequence length="148" mass="16738">MLCSKGLSNLIKKYVESKLIRGLKISKTCPTFTHIFFSDDTFLFCKANKHEAEVIRRILGNYEKASDQKINLDKSAFFFTKNTSDEVVKAVGQIRQFDSSSAKQIFGVANGKEVLLKSVVMALPSYAMSVFKLSKRLCKDVCRMMAKF</sequence>
<evidence type="ECO:0008006" key="3">
    <source>
        <dbReference type="Google" id="ProtNLM"/>
    </source>
</evidence>
<evidence type="ECO:0000313" key="2">
    <source>
        <dbReference type="Proteomes" id="UP001630127"/>
    </source>
</evidence>
<accession>A0ABD3A8U6</accession>
<name>A0ABD3A8U6_9GENT</name>
<protein>
    <recommendedName>
        <fullName evidence="3">Reverse transcriptase</fullName>
    </recommendedName>
</protein>
<gene>
    <name evidence="1" type="ORF">ACH5RR_012259</name>
</gene>
<comment type="caution">
    <text evidence="1">The sequence shown here is derived from an EMBL/GenBank/DDBJ whole genome shotgun (WGS) entry which is preliminary data.</text>
</comment>
<dbReference type="AlphaFoldDB" id="A0ABD3A8U6"/>
<reference evidence="1 2" key="1">
    <citation type="submission" date="2024-11" db="EMBL/GenBank/DDBJ databases">
        <title>A near-complete genome assembly of Cinchona calisaya.</title>
        <authorList>
            <person name="Lian D.C."/>
            <person name="Zhao X.W."/>
            <person name="Wei L."/>
        </authorList>
    </citation>
    <scope>NUCLEOTIDE SEQUENCE [LARGE SCALE GENOMIC DNA]</scope>
    <source>
        <tissue evidence="1">Nenye</tissue>
    </source>
</reference>
<dbReference type="PANTHER" id="PTHR33116:SF86">
    <property type="entry name" value="REVERSE TRANSCRIPTASE DOMAIN-CONTAINING PROTEIN"/>
    <property type="match status" value="1"/>
</dbReference>
<dbReference type="EMBL" id="JBJUIK010000005">
    <property type="protein sequence ID" value="KAL3527603.1"/>
    <property type="molecule type" value="Genomic_DNA"/>
</dbReference>